<organism evidence="1 2">
    <name type="scientific">Staphylococcus xylosus</name>
    <dbReference type="NCBI Taxonomy" id="1288"/>
    <lineage>
        <taxon>Bacteria</taxon>
        <taxon>Bacillati</taxon>
        <taxon>Bacillota</taxon>
        <taxon>Bacilli</taxon>
        <taxon>Bacillales</taxon>
        <taxon>Staphylococcaceae</taxon>
        <taxon>Staphylococcus</taxon>
    </lineage>
</organism>
<reference evidence="1 2" key="1">
    <citation type="journal article" date="2016" name="Front. Microbiol.">
        <title>Comprehensive Phylogenetic Analysis of Bovine Non-aureus Staphylococci Species Based on Whole-Genome Sequencing.</title>
        <authorList>
            <person name="Naushad S."/>
            <person name="Barkema H.W."/>
            <person name="Luby C."/>
            <person name="Condas L.A."/>
            <person name="Nobrega D.B."/>
            <person name="Carson D.A."/>
            <person name="De Buck J."/>
        </authorList>
    </citation>
    <scope>NUCLEOTIDE SEQUENCE [LARGE SCALE GENOMIC DNA]</scope>
    <source>
        <strain evidence="1 2">SNUC 1349</strain>
    </source>
</reference>
<evidence type="ECO:0000313" key="1">
    <source>
        <dbReference type="EMBL" id="RIM92419.1"/>
    </source>
</evidence>
<dbReference type="AlphaFoldDB" id="A0AAQ0LYR7"/>
<dbReference type="NCBIfam" id="NF047346">
    <property type="entry name" value="SCCmet_ssDNA"/>
    <property type="match status" value="1"/>
</dbReference>
<accession>A0AAQ0LYR7</accession>
<dbReference type="Proteomes" id="UP000285579">
    <property type="component" value="Unassembled WGS sequence"/>
</dbReference>
<name>A0AAQ0LYR7_STAXY</name>
<sequence length="96" mass="11021">MNKKTEQQNKINNCMYAMAFKQSVGSTFTYSELREKSGMVCSTNDQREVGRRFAYWIKHTPGLPFKIVGKKNGSLLYKKTGPNPMRHKSNWKGGNN</sequence>
<proteinExistence type="predicted"/>
<dbReference type="RefSeq" id="WP_107377044.1">
    <property type="nucleotide sequence ID" value="NZ_JBBPDU010000001.1"/>
</dbReference>
<evidence type="ECO:0000313" key="2">
    <source>
        <dbReference type="Proteomes" id="UP000285579"/>
    </source>
</evidence>
<comment type="caution">
    <text evidence="1">The sequence shown here is derived from an EMBL/GenBank/DDBJ whole genome shotgun (WGS) entry which is preliminary data.</text>
</comment>
<protein>
    <submittedName>
        <fullName evidence="1">Uncharacterized protein</fullName>
    </submittedName>
</protein>
<dbReference type="EMBL" id="QXUI01000004">
    <property type="protein sequence ID" value="RIM92419.1"/>
    <property type="molecule type" value="Genomic_DNA"/>
</dbReference>
<gene>
    <name evidence="1" type="ORF">BU104_07195</name>
</gene>